<dbReference type="PROSITE" id="PS50035">
    <property type="entry name" value="PLD"/>
    <property type="match status" value="1"/>
</dbReference>
<dbReference type="GO" id="GO:0003824">
    <property type="term" value="F:catalytic activity"/>
    <property type="evidence" value="ECO:0007669"/>
    <property type="project" value="InterPro"/>
</dbReference>
<comment type="caution">
    <text evidence="3">The sequence shown here is derived from an EMBL/GenBank/DDBJ whole genome shotgun (WGS) entry which is preliminary data.</text>
</comment>
<dbReference type="AlphaFoldDB" id="A0A9Q1HGV1"/>
<dbReference type="EMBL" id="JAIZAY010000003">
    <property type="protein sequence ID" value="KAJ8046049.1"/>
    <property type="molecule type" value="Genomic_DNA"/>
</dbReference>
<dbReference type="Pfam" id="PF00614">
    <property type="entry name" value="PLDc"/>
    <property type="match status" value="1"/>
</dbReference>
<dbReference type="PANTHER" id="PTHR10185:SF17">
    <property type="entry name" value="GM01519P-RELATED"/>
    <property type="match status" value="1"/>
</dbReference>
<reference evidence="3" key="1">
    <citation type="submission" date="2021-10" db="EMBL/GenBank/DDBJ databases">
        <title>Tropical sea cucumber genome reveals ecological adaptation and Cuvierian tubules defense mechanism.</title>
        <authorList>
            <person name="Chen T."/>
        </authorList>
    </citation>
    <scope>NUCLEOTIDE SEQUENCE</scope>
    <source>
        <strain evidence="3">Nanhai2018</strain>
        <tissue evidence="3">Muscle</tissue>
    </source>
</reference>
<evidence type="ECO:0000313" key="3">
    <source>
        <dbReference type="EMBL" id="KAJ8046049.1"/>
    </source>
</evidence>
<dbReference type="Pfam" id="PF13918">
    <property type="entry name" value="PLDc_3"/>
    <property type="match status" value="1"/>
</dbReference>
<dbReference type="PANTHER" id="PTHR10185">
    <property type="entry name" value="PHOSPHOLIPASE D - RELATED"/>
    <property type="match status" value="1"/>
</dbReference>
<dbReference type="SMART" id="SM00155">
    <property type="entry name" value="PLDc"/>
    <property type="match status" value="2"/>
</dbReference>
<dbReference type="InterPro" id="IPR001736">
    <property type="entry name" value="PLipase_D/transphosphatidylase"/>
</dbReference>
<comment type="similarity">
    <text evidence="1">Belongs to the phospholipase D family.</text>
</comment>
<evidence type="ECO:0000259" key="2">
    <source>
        <dbReference type="PROSITE" id="PS50035"/>
    </source>
</evidence>
<proteinExistence type="inferred from homology"/>
<evidence type="ECO:0000256" key="1">
    <source>
        <dbReference type="ARBA" id="ARBA00008664"/>
    </source>
</evidence>
<dbReference type="SUPFAM" id="SSF56024">
    <property type="entry name" value="Phospholipase D/nuclease"/>
    <property type="match status" value="2"/>
</dbReference>
<dbReference type="InterPro" id="IPR050874">
    <property type="entry name" value="Diverse_PLD-related"/>
</dbReference>
<dbReference type="Gene3D" id="3.30.870.10">
    <property type="entry name" value="Endonuclease Chain A"/>
    <property type="match status" value="2"/>
</dbReference>
<accession>A0A9Q1HGV1</accession>
<name>A0A9Q1HGV1_HOLLE</name>
<keyword evidence="4" id="KW-1185">Reference proteome</keyword>
<sequence length="289" mass="32699">MWLVDGKHFAVGSANLDWRSLTQVKELSAIVKDCPCYGEDLAKIFQVYWDLGQPDAEIPSHWPSSLSTNFNKDSPLKLMMNNTETETYLSSSPPMFCPDGRTGDLDAILDVMDKAKKFIDVSVMTYLPFEEFSEPRSFWNAIDAKLRAMAFNKRVKVRLMTGYWEHTDSATAGFLQSLAALNNTHVMNVEVKRFVVPLNHFPVPYSRVNHCKFMVTDNAAYVGTSNWARDYFTDTGGVGFIINNTATTHEASESSSSFQLQLRAVFERDWSSHYAYPVIVPELNMTGQL</sequence>
<evidence type="ECO:0000313" key="4">
    <source>
        <dbReference type="Proteomes" id="UP001152320"/>
    </source>
</evidence>
<dbReference type="Proteomes" id="UP001152320">
    <property type="component" value="Chromosome 3"/>
</dbReference>
<protein>
    <submittedName>
        <fullName evidence="3">Phospholipase D3</fullName>
    </submittedName>
</protein>
<organism evidence="3 4">
    <name type="scientific">Holothuria leucospilota</name>
    <name type="common">Black long sea cucumber</name>
    <name type="synonym">Mertensiothuria leucospilota</name>
    <dbReference type="NCBI Taxonomy" id="206669"/>
    <lineage>
        <taxon>Eukaryota</taxon>
        <taxon>Metazoa</taxon>
        <taxon>Echinodermata</taxon>
        <taxon>Eleutherozoa</taxon>
        <taxon>Echinozoa</taxon>
        <taxon>Holothuroidea</taxon>
        <taxon>Aspidochirotacea</taxon>
        <taxon>Aspidochirotida</taxon>
        <taxon>Holothuriidae</taxon>
        <taxon>Holothuria</taxon>
    </lineage>
</organism>
<feature type="domain" description="PLD phosphodiesterase" evidence="2">
    <location>
        <begin position="205"/>
        <end position="231"/>
    </location>
</feature>
<dbReference type="OrthoDB" id="1923775at2759"/>
<dbReference type="InterPro" id="IPR032803">
    <property type="entry name" value="PLDc_3"/>
</dbReference>
<gene>
    <name evidence="3" type="ORF">HOLleu_09210</name>
</gene>